<evidence type="ECO:0000256" key="2">
    <source>
        <dbReference type="ARBA" id="ARBA00022553"/>
    </source>
</evidence>
<dbReference type="PROSITE" id="PS00012">
    <property type="entry name" value="PHOSPHOPANTETHEINE"/>
    <property type="match status" value="1"/>
</dbReference>
<dbReference type="InterPro" id="IPR036291">
    <property type="entry name" value="NAD(P)-bd_dom_sf"/>
</dbReference>
<dbReference type="GO" id="GO:0031177">
    <property type="term" value="F:phosphopantetheine binding"/>
    <property type="evidence" value="ECO:0007669"/>
    <property type="project" value="InterPro"/>
</dbReference>
<dbReference type="Pfam" id="PF23562">
    <property type="entry name" value="AMP-binding_C_3"/>
    <property type="match status" value="1"/>
</dbReference>
<keyword evidence="2" id="KW-0597">Phosphoprotein</keyword>
<keyword evidence="1" id="KW-0596">Phosphopantetheine</keyword>
<dbReference type="InterPro" id="IPR006162">
    <property type="entry name" value="Ppantetheine_attach_site"/>
</dbReference>
<dbReference type="InterPro" id="IPR020845">
    <property type="entry name" value="AMP-binding_CS"/>
</dbReference>
<organism evidence="4 5">
    <name type="scientific">Botryosphaeria dothidea</name>
    <dbReference type="NCBI Taxonomy" id="55169"/>
    <lineage>
        <taxon>Eukaryota</taxon>
        <taxon>Fungi</taxon>
        <taxon>Dikarya</taxon>
        <taxon>Ascomycota</taxon>
        <taxon>Pezizomycotina</taxon>
        <taxon>Dothideomycetes</taxon>
        <taxon>Dothideomycetes incertae sedis</taxon>
        <taxon>Botryosphaeriales</taxon>
        <taxon>Botryosphaeriaceae</taxon>
        <taxon>Botryosphaeria</taxon>
    </lineage>
</organism>
<dbReference type="Gene3D" id="1.10.1200.10">
    <property type="entry name" value="ACP-like"/>
    <property type="match status" value="1"/>
</dbReference>
<dbReference type="Pfam" id="PF07993">
    <property type="entry name" value="NAD_binding_4"/>
    <property type="match status" value="1"/>
</dbReference>
<gene>
    <name evidence="4" type="ORF">GTA08_BOTSDO12123</name>
</gene>
<dbReference type="Pfam" id="PF00501">
    <property type="entry name" value="AMP-binding"/>
    <property type="match status" value="1"/>
</dbReference>
<dbReference type="PROSITE" id="PS50075">
    <property type="entry name" value="CARRIER"/>
    <property type="match status" value="1"/>
</dbReference>
<dbReference type="InterPro" id="IPR036736">
    <property type="entry name" value="ACP-like_sf"/>
</dbReference>
<dbReference type="InterPro" id="IPR009081">
    <property type="entry name" value="PP-bd_ACP"/>
</dbReference>
<name>A0A8H4J2F9_9PEZI</name>
<dbReference type="SMART" id="SM00823">
    <property type="entry name" value="PKS_PP"/>
    <property type="match status" value="1"/>
</dbReference>
<dbReference type="PANTHER" id="PTHR43439">
    <property type="entry name" value="PHENYLACETATE-COENZYME A LIGASE"/>
    <property type="match status" value="1"/>
</dbReference>
<dbReference type="InterPro" id="IPR000873">
    <property type="entry name" value="AMP-dep_synth/lig_dom"/>
</dbReference>
<dbReference type="InterPro" id="IPR051414">
    <property type="entry name" value="Adenylate-forming_Reductase"/>
</dbReference>
<dbReference type="PANTHER" id="PTHR43439:SF2">
    <property type="entry name" value="ENZYME, PUTATIVE (JCVI)-RELATED"/>
    <property type="match status" value="1"/>
</dbReference>
<evidence type="ECO:0000313" key="4">
    <source>
        <dbReference type="EMBL" id="KAF4311976.1"/>
    </source>
</evidence>
<dbReference type="Pfam" id="PF00550">
    <property type="entry name" value="PP-binding"/>
    <property type="match status" value="1"/>
</dbReference>
<evidence type="ECO:0000256" key="1">
    <source>
        <dbReference type="ARBA" id="ARBA00022450"/>
    </source>
</evidence>
<evidence type="ECO:0000313" key="5">
    <source>
        <dbReference type="Proteomes" id="UP000572817"/>
    </source>
</evidence>
<dbReference type="InterPro" id="IPR020806">
    <property type="entry name" value="PKS_PP-bd"/>
</dbReference>
<accession>A0A8H4J2F9</accession>
<reference evidence="4" key="1">
    <citation type="submission" date="2020-04" db="EMBL/GenBank/DDBJ databases">
        <title>Genome Assembly and Annotation of Botryosphaeria dothidea sdau 11-99, a Latent Pathogen of Apple Fruit Ring Rot in China.</title>
        <authorList>
            <person name="Yu C."/>
            <person name="Diao Y."/>
            <person name="Lu Q."/>
            <person name="Zhao J."/>
            <person name="Cui S."/>
            <person name="Peng C."/>
            <person name="He B."/>
            <person name="Liu H."/>
        </authorList>
    </citation>
    <scope>NUCLEOTIDE SEQUENCE [LARGE SCALE GENOMIC DNA]</scope>
    <source>
        <strain evidence="4">Sdau11-99</strain>
    </source>
</reference>
<proteinExistence type="predicted"/>
<dbReference type="SUPFAM" id="SSF47336">
    <property type="entry name" value="ACP-like"/>
    <property type="match status" value="1"/>
</dbReference>
<dbReference type="Gene3D" id="3.40.50.12780">
    <property type="entry name" value="N-terminal domain of ligase-like"/>
    <property type="match status" value="1"/>
</dbReference>
<protein>
    <submittedName>
        <fullName evidence="4">Nrps-like enzyme</fullName>
    </submittedName>
</protein>
<sequence>MGSVSANYSGGLSPFADRLITRRVDELAAAQPFRTWVTVPATDDVHGEWRDITFHELSQAVDGMARWIEKTIGAGTARETVAYLGINDALLPSLRNSDDGQTNLLQRTNCQHFLHSEGVDNHLKAFRQHPALRGHQIPTFDQLLLEGAKGPYRNPAVDKRPYAQSEAVLVLHTSGSTGLPKPIYITNGWLATLDHQKHMDAPRGRLNTLATYMTADEPLFTMLPFFHTMGIITILKSLYSGPLVLPPPGRIATAELAIEILQAKKPWSGLFAPSVLEDLSASGEGLAALSALAFVFFAGAPLAKEAGDRIARVTTLASMIGSTEACFLASLVSADRADWQYFEWAAQAGVVMEDAGEGEGLCECVVKPVADPRYLGVFHTFPDAAEWRTKDLFEAHPTKAGLWRYKGRRDDVLVLSNGEKFNPVGFEKTVENHALVRGALVVGQSRFQPSLLVEPDWDRVEAAGRQDLAHLLDDVWPAVEAANRDAPAHAQVWKNKIAFTKRAKPFLRAAKGSIQRRATVAAYDAEIDALYLNEGQGFSDQLGAFDRDAGLPATRDFLRKAFRLVLADFKDSPSATDDSDIFELGADSLQVMALASALSSAIKSSSHGAGSRDAAIVPRDVYAHPTVNKLAAAIVAKLSGSDDGAKVPQLAREVVMAEMVKKYTSDLPDTSSTAHLPPPPTHQTVVLTGSTGALGNFILQELIASPEVERVYCLNRSDGETATARQAASFVERGEVPDFSKVTFLRADFSQPLFGLPRATYDALARQATAFIHNAWAVDFNHTLPSYEPTHVAGVRRVVDFSLASRHRAHVAFISSVASVGNHPALHPDSAAVPERFFSDDRVPLPQGYGESKHVSGRILAEAARRAGVPASIVRCGQLGGPRGRGVWNRHEWLPSLVRTSLNMGAVPKHLGNQDVVDWVPMDAAGRTVVELTLAKARRHAEVVVDEKERLDVFHVQNPRTVGWGELVPVIQAFYEREKGREVKAVEFDEWLGELRKVPLTDKDEVAAKPGVKLVDFYEGLKVEGGALPPMETARTQENSPCLRELKAVDGPLFENWLNQWGF</sequence>
<dbReference type="SUPFAM" id="SSF56801">
    <property type="entry name" value="Acetyl-CoA synthetase-like"/>
    <property type="match status" value="1"/>
</dbReference>
<evidence type="ECO:0000259" key="3">
    <source>
        <dbReference type="PROSITE" id="PS50075"/>
    </source>
</evidence>
<feature type="domain" description="Carrier" evidence="3">
    <location>
        <begin position="552"/>
        <end position="638"/>
    </location>
</feature>
<dbReference type="Gene3D" id="3.40.50.720">
    <property type="entry name" value="NAD(P)-binding Rossmann-like Domain"/>
    <property type="match status" value="1"/>
</dbReference>
<dbReference type="Proteomes" id="UP000572817">
    <property type="component" value="Unassembled WGS sequence"/>
</dbReference>
<dbReference type="OrthoDB" id="429813at2759"/>
<comment type="caution">
    <text evidence="4">The sequence shown here is derived from an EMBL/GenBank/DDBJ whole genome shotgun (WGS) entry which is preliminary data.</text>
</comment>
<keyword evidence="5" id="KW-1185">Reference proteome</keyword>
<dbReference type="AlphaFoldDB" id="A0A8H4J2F9"/>
<dbReference type="PROSITE" id="PS00455">
    <property type="entry name" value="AMP_BINDING"/>
    <property type="match status" value="1"/>
</dbReference>
<dbReference type="SUPFAM" id="SSF51735">
    <property type="entry name" value="NAD(P)-binding Rossmann-fold domains"/>
    <property type="match status" value="1"/>
</dbReference>
<dbReference type="InterPro" id="IPR042099">
    <property type="entry name" value="ANL_N_sf"/>
</dbReference>
<dbReference type="InterPro" id="IPR013120">
    <property type="entry name" value="FAR_NAD-bd"/>
</dbReference>
<dbReference type="EMBL" id="WWBZ02000007">
    <property type="protein sequence ID" value="KAF4311976.1"/>
    <property type="molecule type" value="Genomic_DNA"/>
</dbReference>